<evidence type="ECO:0000313" key="10">
    <source>
        <dbReference type="EMBL" id="KAH6828794.1"/>
    </source>
</evidence>
<dbReference type="SUPFAM" id="SSF50978">
    <property type="entry name" value="WD40 repeat-like"/>
    <property type="match status" value="1"/>
</dbReference>
<dbReference type="InterPro" id="IPR015943">
    <property type="entry name" value="WD40/YVTN_repeat-like_dom_sf"/>
</dbReference>
<evidence type="ECO:0000256" key="6">
    <source>
        <dbReference type="ARBA" id="ARBA00022763"/>
    </source>
</evidence>
<organism evidence="10 11">
    <name type="scientific">Perilla frutescens var. hirtella</name>
    <name type="common">Perilla citriodora</name>
    <name type="synonym">Perilla setoyensis</name>
    <dbReference type="NCBI Taxonomy" id="608512"/>
    <lineage>
        <taxon>Eukaryota</taxon>
        <taxon>Viridiplantae</taxon>
        <taxon>Streptophyta</taxon>
        <taxon>Embryophyta</taxon>
        <taxon>Tracheophyta</taxon>
        <taxon>Spermatophyta</taxon>
        <taxon>Magnoliopsida</taxon>
        <taxon>eudicotyledons</taxon>
        <taxon>Gunneridae</taxon>
        <taxon>Pentapetalae</taxon>
        <taxon>asterids</taxon>
        <taxon>lamiids</taxon>
        <taxon>Lamiales</taxon>
        <taxon>Lamiaceae</taxon>
        <taxon>Nepetoideae</taxon>
        <taxon>Elsholtzieae</taxon>
        <taxon>Perilla</taxon>
    </lineage>
</organism>
<proteinExistence type="inferred from homology"/>
<evidence type="ECO:0000256" key="5">
    <source>
        <dbReference type="ARBA" id="ARBA00022737"/>
    </source>
</evidence>
<dbReference type="InterPro" id="IPR001680">
    <property type="entry name" value="WD40_rpt"/>
</dbReference>
<dbReference type="InterPro" id="IPR019775">
    <property type="entry name" value="WD40_repeat_CS"/>
</dbReference>
<comment type="caution">
    <text evidence="10">The sequence shown here is derived from an EMBL/GenBank/DDBJ whole genome shotgun (WGS) entry which is preliminary data.</text>
</comment>
<evidence type="ECO:0000256" key="3">
    <source>
        <dbReference type="ARBA" id="ARBA00021234"/>
    </source>
</evidence>
<accession>A0AAD4J7X0</accession>
<keyword evidence="11" id="KW-1185">Reference proteome</keyword>
<dbReference type="GO" id="GO:0003677">
    <property type="term" value="F:DNA binding"/>
    <property type="evidence" value="ECO:0007669"/>
    <property type="project" value="UniProtKB-KW"/>
</dbReference>
<sequence>MGLREEVTEYERRRLENIKRNDEMLAALKIRSKLNDLSAASAKRPSAESKSYKRSPVKKPKTETPIVLRRSLRTRGVPPDAATANGLHDDAEIETGIKKPPKMDSNSVPNKSPREKGPLAMKDAYKGDDGLGRKFIETISGCSREILLNESGAVSCDPIDNLKKVKGFETFRTGKKTRDPVDVKTLQLKPENIARLVHGRIMSLRFFPTRDMQMIAVGNRCGDVGFWHVNGKEEDGKGIYLYRPHAAPVSGIVIDPFNISKMYSSCYNGFIRSMEVEKEVFHMEYLSEYCIYSISQSSHDMKSLYFGEGKGGINKLDVRAGKSSVSCDVHGQRINTIDFNSENEHIMATSSSDGTACIWDLRLMNKDKTTPLTTVTHKRAVHSAYFSPSGKYLATTSLDDKVGVIGGPNYENISMIYHNNQTGIWLSQFRGIWGWDDSSIYIGNMKRGVDIISGKQVVATLQSDLMSAISCRFDAHPYNVGMLAGATRGGQVYIWTQP</sequence>
<dbReference type="InterPro" id="IPR050853">
    <property type="entry name" value="WD_repeat_DNA-damage-binding"/>
</dbReference>
<evidence type="ECO:0000256" key="1">
    <source>
        <dbReference type="ARBA" id="ARBA00002530"/>
    </source>
</evidence>
<gene>
    <name evidence="10" type="ORF">C2S53_012931</name>
</gene>
<dbReference type="GO" id="GO:2000001">
    <property type="term" value="P:regulation of DNA damage checkpoint"/>
    <property type="evidence" value="ECO:0007669"/>
    <property type="project" value="TreeGrafter"/>
</dbReference>
<feature type="region of interest" description="Disordered" evidence="9">
    <location>
        <begin position="34"/>
        <end position="121"/>
    </location>
</feature>
<keyword evidence="5" id="KW-0677">Repeat</keyword>
<feature type="repeat" description="WD" evidence="8">
    <location>
        <begin position="327"/>
        <end position="369"/>
    </location>
</feature>
<feature type="compositionally biased region" description="Basic and acidic residues" evidence="9">
    <location>
        <begin position="112"/>
        <end position="121"/>
    </location>
</feature>
<dbReference type="Pfam" id="PF00400">
    <property type="entry name" value="WD40"/>
    <property type="match status" value="2"/>
</dbReference>
<evidence type="ECO:0000256" key="8">
    <source>
        <dbReference type="PROSITE-ProRule" id="PRU00221"/>
    </source>
</evidence>
<dbReference type="InterPro" id="IPR036322">
    <property type="entry name" value="WD40_repeat_dom_sf"/>
</dbReference>
<reference evidence="10 11" key="1">
    <citation type="journal article" date="2021" name="Nat. Commun.">
        <title>Incipient diploidization of the medicinal plant Perilla within 10,000 years.</title>
        <authorList>
            <person name="Zhang Y."/>
            <person name="Shen Q."/>
            <person name="Leng L."/>
            <person name="Zhang D."/>
            <person name="Chen S."/>
            <person name="Shi Y."/>
            <person name="Ning Z."/>
            <person name="Chen S."/>
        </authorList>
    </citation>
    <scope>NUCLEOTIDE SEQUENCE [LARGE SCALE GENOMIC DNA]</scope>
    <source>
        <strain evidence="11">cv. PC099</strain>
    </source>
</reference>
<dbReference type="Proteomes" id="UP001190926">
    <property type="component" value="Unassembled WGS sequence"/>
</dbReference>
<dbReference type="PANTHER" id="PTHR14773">
    <property type="entry name" value="WD REPEAT-CONTAINING PROTEIN 76"/>
    <property type="match status" value="1"/>
</dbReference>
<comment type="similarity">
    <text evidence="2">Belongs to the WD repeat DDB2/WDR76 family.</text>
</comment>
<evidence type="ECO:0000256" key="9">
    <source>
        <dbReference type="SAM" id="MobiDB-lite"/>
    </source>
</evidence>
<evidence type="ECO:0000256" key="2">
    <source>
        <dbReference type="ARBA" id="ARBA00005434"/>
    </source>
</evidence>
<evidence type="ECO:0000256" key="4">
    <source>
        <dbReference type="ARBA" id="ARBA00022574"/>
    </source>
</evidence>
<dbReference type="PROSITE" id="PS00678">
    <property type="entry name" value="WD_REPEATS_1"/>
    <property type="match status" value="1"/>
</dbReference>
<dbReference type="GO" id="GO:0006974">
    <property type="term" value="P:DNA damage response"/>
    <property type="evidence" value="ECO:0007669"/>
    <property type="project" value="UniProtKB-KW"/>
</dbReference>
<keyword evidence="4 8" id="KW-0853">WD repeat</keyword>
<protein>
    <recommendedName>
        <fullName evidence="3">WD repeat-containing protein 76</fullName>
    </recommendedName>
</protein>
<keyword evidence="7" id="KW-0238">DNA-binding</keyword>
<dbReference type="AlphaFoldDB" id="A0AAD4J7X0"/>
<keyword evidence="6" id="KW-0227">DNA damage</keyword>
<dbReference type="EMBL" id="SDAM02000120">
    <property type="protein sequence ID" value="KAH6828794.1"/>
    <property type="molecule type" value="Genomic_DNA"/>
</dbReference>
<evidence type="ECO:0000256" key="7">
    <source>
        <dbReference type="ARBA" id="ARBA00023125"/>
    </source>
</evidence>
<dbReference type="Gene3D" id="2.130.10.10">
    <property type="entry name" value="YVTN repeat-like/Quinoprotein amine dehydrogenase"/>
    <property type="match status" value="1"/>
</dbReference>
<dbReference type="PROSITE" id="PS50082">
    <property type="entry name" value="WD_REPEATS_2"/>
    <property type="match status" value="1"/>
</dbReference>
<name>A0AAD4J7X0_PERFH</name>
<dbReference type="SMART" id="SM00320">
    <property type="entry name" value="WD40"/>
    <property type="match status" value="5"/>
</dbReference>
<dbReference type="PANTHER" id="PTHR14773:SF0">
    <property type="entry name" value="WD REPEAT-CONTAINING PROTEIN 76"/>
    <property type="match status" value="1"/>
</dbReference>
<evidence type="ECO:0000313" key="11">
    <source>
        <dbReference type="Proteomes" id="UP001190926"/>
    </source>
</evidence>
<comment type="function">
    <text evidence="1">Specifically binds 5-hydroxymethylcytosine (5hmC), suggesting that it acts as a specific reader of 5hmC.</text>
</comment>
<dbReference type="GO" id="GO:0005634">
    <property type="term" value="C:nucleus"/>
    <property type="evidence" value="ECO:0007669"/>
    <property type="project" value="TreeGrafter"/>
</dbReference>
<dbReference type="FunFam" id="2.130.10.10:FF:000180">
    <property type="entry name" value="WD repeat-containing protein 76"/>
    <property type="match status" value="1"/>
</dbReference>